<dbReference type="Proteomes" id="UP000004095">
    <property type="component" value="Unassembled WGS sequence"/>
</dbReference>
<dbReference type="SUPFAM" id="SSF53335">
    <property type="entry name" value="S-adenosyl-L-methionine-dependent methyltransferases"/>
    <property type="match status" value="1"/>
</dbReference>
<dbReference type="EMBL" id="AAWS01000060">
    <property type="protein sequence ID" value="EAY24848.1"/>
    <property type="molecule type" value="Genomic_DNA"/>
</dbReference>
<dbReference type="OrthoDB" id="9784101at2"/>
<protein>
    <recommendedName>
        <fullName evidence="1">Methyltransferase type 12 domain-containing protein</fullName>
    </recommendedName>
</protein>
<dbReference type="AlphaFoldDB" id="A1ZXS0"/>
<sequence>METIDTIKLLGQVPNQAPQVWADIGAGTGVFTVALQMLLAPQSTVWAVDKNPHVLWSLPKQNEVNISVEEGNFERAMDLPLFDGIVMANALHYATDPAVVLQNVLQHLKPSGTFILIEYDTSIPNPPWVPYPVSLAHFQKLASQLGLNSPKELHRVSSQYGQNSIYSVSCQSLQKS</sequence>
<dbReference type="RefSeq" id="WP_002704061.1">
    <property type="nucleotide sequence ID" value="NZ_AAWS01000060.1"/>
</dbReference>
<proteinExistence type="predicted"/>
<evidence type="ECO:0000313" key="3">
    <source>
        <dbReference type="Proteomes" id="UP000004095"/>
    </source>
</evidence>
<keyword evidence="3" id="KW-1185">Reference proteome</keyword>
<accession>A1ZXS0</accession>
<feature type="domain" description="Methyltransferase type 12" evidence="1">
    <location>
        <begin position="23"/>
        <end position="114"/>
    </location>
</feature>
<dbReference type="InterPro" id="IPR029063">
    <property type="entry name" value="SAM-dependent_MTases_sf"/>
</dbReference>
<comment type="caution">
    <text evidence="2">The sequence shown here is derived from an EMBL/GenBank/DDBJ whole genome shotgun (WGS) entry which is preliminary data.</text>
</comment>
<evidence type="ECO:0000259" key="1">
    <source>
        <dbReference type="Pfam" id="PF08242"/>
    </source>
</evidence>
<reference evidence="2 3" key="1">
    <citation type="submission" date="2007-01" db="EMBL/GenBank/DDBJ databases">
        <authorList>
            <person name="Haygood M."/>
            <person name="Podell S."/>
            <person name="Anderson C."/>
            <person name="Hopkinson B."/>
            <person name="Roe K."/>
            <person name="Barbeau K."/>
            <person name="Gaasterland T."/>
            <person name="Ferriera S."/>
            <person name="Johnson J."/>
            <person name="Kravitz S."/>
            <person name="Beeson K."/>
            <person name="Sutton G."/>
            <person name="Rogers Y.-H."/>
            <person name="Friedman R."/>
            <person name="Frazier M."/>
            <person name="Venter J.C."/>
        </authorList>
    </citation>
    <scope>NUCLEOTIDE SEQUENCE [LARGE SCALE GENOMIC DNA]</scope>
    <source>
        <strain evidence="2 3">ATCC 23134</strain>
    </source>
</reference>
<dbReference type="CDD" id="cd02440">
    <property type="entry name" value="AdoMet_MTases"/>
    <property type="match status" value="1"/>
</dbReference>
<dbReference type="Pfam" id="PF08242">
    <property type="entry name" value="Methyltransf_12"/>
    <property type="match status" value="1"/>
</dbReference>
<dbReference type="Gene3D" id="3.40.50.150">
    <property type="entry name" value="Vaccinia Virus protein VP39"/>
    <property type="match status" value="1"/>
</dbReference>
<name>A1ZXS0_MICM2</name>
<dbReference type="InterPro" id="IPR013217">
    <property type="entry name" value="Methyltransf_12"/>
</dbReference>
<dbReference type="PANTHER" id="PTHR43861">
    <property type="entry name" value="TRANS-ACONITATE 2-METHYLTRANSFERASE-RELATED"/>
    <property type="match status" value="1"/>
</dbReference>
<organism evidence="2 3">
    <name type="scientific">Microscilla marina ATCC 23134</name>
    <dbReference type="NCBI Taxonomy" id="313606"/>
    <lineage>
        <taxon>Bacteria</taxon>
        <taxon>Pseudomonadati</taxon>
        <taxon>Bacteroidota</taxon>
        <taxon>Cytophagia</taxon>
        <taxon>Cytophagales</taxon>
        <taxon>Microscillaceae</taxon>
        <taxon>Microscilla</taxon>
    </lineage>
</organism>
<gene>
    <name evidence="2" type="ORF">M23134_06740</name>
</gene>
<dbReference type="eggNOG" id="COG2226">
    <property type="taxonomic scope" value="Bacteria"/>
</dbReference>
<evidence type="ECO:0000313" key="2">
    <source>
        <dbReference type="EMBL" id="EAY24848.1"/>
    </source>
</evidence>
<dbReference type="PANTHER" id="PTHR43861:SF1">
    <property type="entry name" value="TRANS-ACONITATE 2-METHYLTRANSFERASE"/>
    <property type="match status" value="1"/>
</dbReference>